<evidence type="ECO:0000259" key="3">
    <source>
        <dbReference type="Pfam" id="PF00296"/>
    </source>
</evidence>
<gene>
    <name evidence="4" type="ORF">F6B93_02300</name>
</gene>
<dbReference type="KEGG" id="mspg:F6B93_02300"/>
<keyword evidence="2" id="KW-0503">Monooxygenase</keyword>
<reference evidence="4" key="1">
    <citation type="submission" date="2019-12" db="EMBL/GenBank/DDBJ databases">
        <title>Mycobacterium spongiae sp. nov.</title>
        <authorList>
            <person name="Stinear T."/>
        </authorList>
    </citation>
    <scope>NUCLEOTIDE SEQUENCE</scope>
    <source>
        <strain evidence="4">FSD4b-SM</strain>
    </source>
</reference>
<dbReference type="EMBL" id="CP046600">
    <property type="protein sequence ID" value="QUR69538.1"/>
    <property type="molecule type" value="Genomic_DNA"/>
</dbReference>
<evidence type="ECO:0000313" key="5">
    <source>
        <dbReference type="Proteomes" id="UP000682202"/>
    </source>
</evidence>
<evidence type="ECO:0000256" key="2">
    <source>
        <dbReference type="ARBA" id="ARBA00023033"/>
    </source>
</evidence>
<dbReference type="InterPro" id="IPR011251">
    <property type="entry name" value="Luciferase-like_dom"/>
</dbReference>
<accession>A0A975PZ86</accession>
<dbReference type="Gene3D" id="3.20.20.30">
    <property type="entry name" value="Luciferase-like domain"/>
    <property type="match status" value="1"/>
</dbReference>
<keyword evidence="5" id="KW-1185">Reference proteome</keyword>
<dbReference type="GO" id="GO:0004497">
    <property type="term" value="F:monooxygenase activity"/>
    <property type="evidence" value="ECO:0007669"/>
    <property type="project" value="UniProtKB-KW"/>
</dbReference>
<organism evidence="4 5">
    <name type="scientific">Mycobacterium spongiae</name>
    <dbReference type="NCBI Taxonomy" id="886343"/>
    <lineage>
        <taxon>Bacteria</taxon>
        <taxon>Bacillati</taxon>
        <taxon>Actinomycetota</taxon>
        <taxon>Actinomycetes</taxon>
        <taxon>Mycobacteriales</taxon>
        <taxon>Mycobacteriaceae</taxon>
        <taxon>Mycobacterium</taxon>
    </lineage>
</organism>
<protein>
    <submittedName>
        <fullName evidence="4">LLM class flavin-dependent oxidoreductase</fullName>
    </submittedName>
</protein>
<keyword evidence="1" id="KW-0560">Oxidoreductase</keyword>
<sequence>MREITTHVSFDMRAPEWGTPRAELYRAALEMAEFADEIGIDFIGLMEHHGSDDGYLPQPFTLAGGVAAVTKKARVLLCAVVLPLHDPITIAEHIAVSDLMSNGRISVVVGAGYVPTEFAMFGKSLKDRAKLMDRGIETILRALRGERFEFDGRPVYVRPLPLQEPEDIVMVGGGVVAAAKRAAHFDIGFLPMNPELVDVYLDECRALDRRPRQYYRAGLPLSIHLCEDPDAGWAAIEKHAVHVMTEYAKWAEQEGQENGASASPFHGLADPQILRQSGLFAAWTPDQLIEKLASLPDRGGFSFQPLLGGLSPQEGWKSLELLKSTMPRLKEAIGDSPGDAAEMV</sequence>
<dbReference type="Pfam" id="PF00296">
    <property type="entry name" value="Bac_luciferase"/>
    <property type="match status" value="1"/>
</dbReference>
<dbReference type="PANTHER" id="PTHR30137">
    <property type="entry name" value="LUCIFERASE-LIKE MONOOXYGENASE"/>
    <property type="match status" value="1"/>
</dbReference>
<dbReference type="SUPFAM" id="SSF51679">
    <property type="entry name" value="Bacterial luciferase-like"/>
    <property type="match status" value="1"/>
</dbReference>
<dbReference type="GO" id="GO:0005829">
    <property type="term" value="C:cytosol"/>
    <property type="evidence" value="ECO:0007669"/>
    <property type="project" value="TreeGrafter"/>
</dbReference>
<name>A0A975PZ86_9MYCO</name>
<dbReference type="Proteomes" id="UP000682202">
    <property type="component" value="Chromosome"/>
</dbReference>
<proteinExistence type="predicted"/>
<dbReference type="PANTHER" id="PTHR30137:SF8">
    <property type="entry name" value="BLR5498 PROTEIN"/>
    <property type="match status" value="1"/>
</dbReference>
<dbReference type="InterPro" id="IPR036661">
    <property type="entry name" value="Luciferase-like_sf"/>
</dbReference>
<dbReference type="AlphaFoldDB" id="A0A975PZ86"/>
<dbReference type="GO" id="GO:0016705">
    <property type="term" value="F:oxidoreductase activity, acting on paired donors, with incorporation or reduction of molecular oxygen"/>
    <property type="evidence" value="ECO:0007669"/>
    <property type="project" value="InterPro"/>
</dbReference>
<evidence type="ECO:0000256" key="1">
    <source>
        <dbReference type="ARBA" id="ARBA00023002"/>
    </source>
</evidence>
<dbReference type="InterPro" id="IPR050766">
    <property type="entry name" value="Bact_Lucif_Oxidored"/>
</dbReference>
<feature type="domain" description="Luciferase-like" evidence="3">
    <location>
        <begin position="18"/>
        <end position="297"/>
    </location>
</feature>
<evidence type="ECO:0000313" key="4">
    <source>
        <dbReference type="EMBL" id="QUR69538.1"/>
    </source>
</evidence>